<dbReference type="AlphaFoldDB" id="A0A8H3YPD7"/>
<name>A0A8H3YPD7_VENIN</name>
<proteinExistence type="predicted"/>
<reference evidence="2 4" key="1">
    <citation type="submission" date="2019-11" db="EMBL/GenBank/DDBJ databases">
        <title>Venturia inaequalis Genome Resource.</title>
        <authorList>
            <person name="Lichtner F.J."/>
        </authorList>
    </citation>
    <scope>NUCLEOTIDE SEQUENCE [LARGE SCALE GENOMIC DNA]</scope>
    <source>
        <strain evidence="2">Bline_iso_100314</strain>
        <strain evidence="3 5">DMI_063113</strain>
    </source>
</reference>
<dbReference type="Pfam" id="PF06985">
    <property type="entry name" value="HET"/>
    <property type="match status" value="1"/>
</dbReference>
<evidence type="ECO:0000313" key="4">
    <source>
        <dbReference type="Proteomes" id="UP000433883"/>
    </source>
</evidence>
<dbReference type="PANTHER" id="PTHR24148">
    <property type="entry name" value="ANKYRIN REPEAT DOMAIN-CONTAINING PROTEIN 39 HOMOLOG-RELATED"/>
    <property type="match status" value="1"/>
</dbReference>
<feature type="domain" description="Heterokaryon incompatibility" evidence="1">
    <location>
        <begin position="79"/>
        <end position="219"/>
    </location>
</feature>
<keyword evidence="5" id="KW-1185">Reference proteome</keyword>
<dbReference type="PANTHER" id="PTHR24148:SF64">
    <property type="entry name" value="HETEROKARYON INCOMPATIBILITY DOMAIN-CONTAINING PROTEIN"/>
    <property type="match status" value="1"/>
</dbReference>
<dbReference type="InterPro" id="IPR052895">
    <property type="entry name" value="HetReg/Transcr_Mod"/>
</dbReference>
<dbReference type="Proteomes" id="UP000433883">
    <property type="component" value="Unassembled WGS sequence"/>
</dbReference>
<evidence type="ECO:0000313" key="3">
    <source>
        <dbReference type="EMBL" id="KAE9990421.1"/>
    </source>
</evidence>
<evidence type="ECO:0000259" key="1">
    <source>
        <dbReference type="Pfam" id="PF06985"/>
    </source>
</evidence>
<accession>A0A8H3YPD7</accession>
<dbReference type="InterPro" id="IPR010730">
    <property type="entry name" value="HET"/>
</dbReference>
<dbReference type="Proteomes" id="UP000490939">
    <property type="component" value="Unassembled WGS sequence"/>
</dbReference>
<dbReference type="OrthoDB" id="2157530at2759"/>
<organism evidence="2 4">
    <name type="scientific">Venturia inaequalis</name>
    <name type="common">Apple scab fungus</name>
    <dbReference type="NCBI Taxonomy" id="5025"/>
    <lineage>
        <taxon>Eukaryota</taxon>
        <taxon>Fungi</taxon>
        <taxon>Dikarya</taxon>
        <taxon>Ascomycota</taxon>
        <taxon>Pezizomycotina</taxon>
        <taxon>Dothideomycetes</taxon>
        <taxon>Pleosporomycetidae</taxon>
        <taxon>Venturiales</taxon>
        <taxon>Venturiaceae</taxon>
        <taxon>Venturia</taxon>
    </lineage>
</organism>
<comment type="caution">
    <text evidence="2">The sequence shown here is derived from an EMBL/GenBank/DDBJ whole genome shotgun (WGS) entry which is preliminary data.</text>
</comment>
<gene>
    <name evidence="2" type="ORF">BLS_005873</name>
    <name evidence="3" type="ORF">EG327_001419</name>
</gene>
<evidence type="ECO:0000313" key="5">
    <source>
        <dbReference type="Proteomes" id="UP000490939"/>
    </source>
</evidence>
<protein>
    <recommendedName>
        <fullName evidence="1">Heterokaryon incompatibility domain-containing protein</fullName>
    </recommendedName>
</protein>
<sequence length="617" mass="70186">MRSLNSSAPGAERHDSSEVIARAVQLQYTPLPAGNWTRYIVLAPGTIADPLRCTLQSIELPNNCSFDAKHNDARDELPFEVLSYAWDAISSRKTLVCDGKPLSIAVALYDALVRIRLPTASRNLWVSAICVNQQDMQEKGRQVSLMARIHAFAQRTLVWLGPDGGHGDAVASLIKTIGQLGPCGPPMPKSDPLLSDERWTSFKAMRASPWFLHVWGAQEACLGRATWVLYGTTEFSWASLCQVDDWISKRGKLVADLHQVTPNWIYQAMPWRKPFLHGSNFLRFLEATKYLHATNPSDHVYAVLGSPYTRQPDKTVACTLNRRNGFLFEPNYEKSHNEVYRDFAMQYLNQIHDMSLLMYIEHSAKSLASALPSWVPQWNQRPSNPLPIHIHDLRRDRSIINSTLMGDGFLSCRAIQIGQIQFSSPSLLPPESQDEISLDTEKPFNQFNELWKRIHELFATRRQFWSDIKDSELLRQFASTLLCGREQAMERRLLQAHRTAYCLRLHQRTGAGEVEVEEMARVAKYGDANFFDDFSAQFYANRKFAACYEAGREFFALVPEMTEPGDVVCQFLGGAHHFVLRKTAKEGHFKIIGGAHVKKLRDPKEREPIDDEEIYLC</sequence>
<dbReference type="EMBL" id="WNWR01000138">
    <property type="protein sequence ID" value="KAE9990421.1"/>
    <property type="molecule type" value="Genomic_DNA"/>
</dbReference>
<evidence type="ECO:0000313" key="2">
    <source>
        <dbReference type="EMBL" id="KAE9968425.1"/>
    </source>
</evidence>
<dbReference type="EMBL" id="WNWQ01000414">
    <property type="protein sequence ID" value="KAE9968425.1"/>
    <property type="molecule type" value="Genomic_DNA"/>
</dbReference>